<keyword evidence="1" id="KW-0614">Plasmid</keyword>
<geneLocation type="plasmid" evidence="1">
    <name>pVT2-3</name>
</geneLocation>
<proteinExistence type="predicted"/>
<dbReference type="EMBL" id="GU732392">
    <property type="protein sequence ID" value="ADX07348.1"/>
    <property type="molecule type" value="Genomic_DNA"/>
</dbReference>
<accession>E9KL78</accession>
<organism evidence="1">
    <name type="scientific">Vibrio sp. VT2(2010)</name>
    <dbReference type="NCBI Taxonomy" id="795725"/>
    <lineage>
        <taxon>Bacteria</taxon>
        <taxon>Pseudomonadati</taxon>
        <taxon>Pseudomonadota</taxon>
        <taxon>Gammaproteobacteria</taxon>
        <taxon>Vibrionales</taxon>
        <taxon>Vibrionaceae</taxon>
        <taxon>Vibrio</taxon>
    </lineage>
</organism>
<sequence>MSPNRVQEYLKCLNDMSYHERTYPVAKLVSIPKRTDPARSVFSHLGKEINLKCVNLNDQSKI</sequence>
<protein>
    <submittedName>
        <fullName evidence="1">Uncharacterized protein</fullName>
    </submittedName>
</protein>
<feature type="non-terminal residue" evidence="1">
    <location>
        <position position="62"/>
    </location>
</feature>
<evidence type="ECO:0000313" key="1">
    <source>
        <dbReference type="EMBL" id="ADX07348.1"/>
    </source>
</evidence>
<name>E9KL78_9VIBR</name>
<dbReference type="AlphaFoldDB" id="E9KL78"/>
<reference evidence="1" key="1">
    <citation type="submission" date="2010-02" db="EMBL/GenBank/DDBJ databases">
        <title>Diversity of Vibrionaceae plasmids.</title>
        <authorList>
            <person name="Pan L."/>
        </authorList>
    </citation>
    <scope>NUCLEOTIDE SEQUENCE</scope>
    <source>
        <strain evidence="1">VT2</strain>
        <plasmid evidence="1">pVT2-3</plasmid>
    </source>
</reference>